<keyword evidence="7" id="KW-0539">Nucleus</keyword>
<feature type="domain" description="TFIIF beta subunit HTH" evidence="11">
    <location>
        <begin position="254"/>
        <end position="318"/>
    </location>
</feature>
<dbReference type="SUPFAM" id="SSF46785">
    <property type="entry name" value="Winged helix' DNA-binding domain"/>
    <property type="match status" value="1"/>
</dbReference>
<evidence type="ECO:0000256" key="5">
    <source>
        <dbReference type="ARBA" id="ARBA00023125"/>
    </source>
</evidence>
<evidence type="ECO:0000259" key="11">
    <source>
        <dbReference type="Pfam" id="PF02270"/>
    </source>
</evidence>
<dbReference type="InterPro" id="IPR003196">
    <property type="entry name" value="TFIIF_beta"/>
</dbReference>
<feature type="region of interest" description="Disordered" evidence="10">
    <location>
        <begin position="321"/>
        <end position="361"/>
    </location>
</feature>
<dbReference type="InterPro" id="IPR011039">
    <property type="entry name" value="TFIIF_interaction"/>
</dbReference>
<name>A0A0C9T7G9_PLICR</name>
<evidence type="ECO:0000256" key="2">
    <source>
        <dbReference type="ARBA" id="ARBA00009543"/>
    </source>
</evidence>
<dbReference type="SUPFAM" id="SSF50916">
    <property type="entry name" value="Rap30/74 interaction domains"/>
    <property type="match status" value="1"/>
</dbReference>
<evidence type="ECO:0000313" key="13">
    <source>
        <dbReference type="EMBL" id="KII85264.1"/>
    </source>
</evidence>
<organism evidence="13 14">
    <name type="scientific">Plicaturopsis crispa FD-325 SS-3</name>
    <dbReference type="NCBI Taxonomy" id="944288"/>
    <lineage>
        <taxon>Eukaryota</taxon>
        <taxon>Fungi</taxon>
        <taxon>Dikarya</taxon>
        <taxon>Basidiomycota</taxon>
        <taxon>Agaricomycotina</taxon>
        <taxon>Agaricomycetes</taxon>
        <taxon>Agaricomycetidae</taxon>
        <taxon>Amylocorticiales</taxon>
        <taxon>Amylocorticiaceae</taxon>
        <taxon>Plicatura</taxon>
        <taxon>Plicaturopsis crispa</taxon>
    </lineage>
</organism>
<feature type="compositionally biased region" description="Basic and acidic residues" evidence="10">
    <location>
        <begin position="7"/>
        <end position="21"/>
    </location>
</feature>
<dbReference type="GO" id="GO:0006367">
    <property type="term" value="P:transcription initiation at RNA polymerase II promoter"/>
    <property type="evidence" value="ECO:0007669"/>
    <property type="project" value="InterPro"/>
</dbReference>
<keyword evidence="6" id="KW-0804">Transcription</keyword>
<evidence type="ECO:0000256" key="3">
    <source>
        <dbReference type="ARBA" id="ARBA00021453"/>
    </source>
</evidence>
<dbReference type="GO" id="GO:0005674">
    <property type="term" value="C:transcription factor TFIIF complex"/>
    <property type="evidence" value="ECO:0007669"/>
    <property type="project" value="InterPro"/>
</dbReference>
<dbReference type="InterPro" id="IPR040504">
    <property type="entry name" value="TFIIF_beta_N"/>
</dbReference>
<keyword evidence="5" id="KW-0238">DNA-binding</keyword>
<dbReference type="EMBL" id="KN832568">
    <property type="protein sequence ID" value="KII85264.1"/>
    <property type="molecule type" value="Genomic_DNA"/>
</dbReference>
<dbReference type="InterPro" id="IPR040450">
    <property type="entry name" value="TFIIF_beta_HTH"/>
</dbReference>
<dbReference type="PANTHER" id="PTHR10445">
    <property type="entry name" value="GENERAL TRANSCRIPTION FACTOR IIF SUBUNIT 2"/>
    <property type="match status" value="1"/>
</dbReference>
<dbReference type="HOGENOM" id="CLU_047858_2_0_1"/>
<dbReference type="FunFam" id="1.10.10.10:FF:000035">
    <property type="entry name" value="General transcription factor IIF subunit 2"/>
    <property type="match status" value="1"/>
</dbReference>
<feature type="region of interest" description="Disordered" evidence="10">
    <location>
        <begin position="1"/>
        <end position="24"/>
    </location>
</feature>
<evidence type="ECO:0000256" key="4">
    <source>
        <dbReference type="ARBA" id="ARBA00023015"/>
    </source>
</evidence>
<dbReference type="InterPro" id="IPR036388">
    <property type="entry name" value="WH-like_DNA-bd_sf"/>
</dbReference>
<feature type="compositionally biased region" description="Acidic residues" evidence="10">
    <location>
        <begin position="342"/>
        <end position="361"/>
    </location>
</feature>
<comment type="similarity">
    <text evidence="2">Belongs to the TFIIF beta subunit family.</text>
</comment>
<proteinExistence type="inferred from homology"/>
<reference evidence="13 14" key="1">
    <citation type="submission" date="2014-06" db="EMBL/GenBank/DDBJ databases">
        <title>Evolutionary Origins and Diversification of the Mycorrhizal Mutualists.</title>
        <authorList>
            <consortium name="DOE Joint Genome Institute"/>
            <consortium name="Mycorrhizal Genomics Consortium"/>
            <person name="Kohler A."/>
            <person name="Kuo A."/>
            <person name="Nagy L.G."/>
            <person name="Floudas D."/>
            <person name="Copeland A."/>
            <person name="Barry K.W."/>
            <person name="Cichocki N."/>
            <person name="Veneault-Fourrey C."/>
            <person name="LaButti K."/>
            <person name="Lindquist E.A."/>
            <person name="Lipzen A."/>
            <person name="Lundell T."/>
            <person name="Morin E."/>
            <person name="Murat C."/>
            <person name="Riley R."/>
            <person name="Ohm R."/>
            <person name="Sun H."/>
            <person name="Tunlid A."/>
            <person name="Henrissat B."/>
            <person name="Grigoriev I.V."/>
            <person name="Hibbett D.S."/>
            <person name="Martin F."/>
        </authorList>
    </citation>
    <scope>NUCLEOTIDE SEQUENCE [LARGE SCALE GENOMIC DNA]</scope>
    <source>
        <strain evidence="13 14">FD-325 SS-3</strain>
    </source>
</reference>
<evidence type="ECO:0000256" key="7">
    <source>
        <dbReference type="ARBA" id="ARBA00023242"/>
    </source>
</evidence>
<evidence type="ECO:0000256" key="6">
    <source>
        <dbReference type="ARBA" id="ARBA00023163"/>
    </source>
</evidence>
<gene>
    <name evidence="13" type="ORF">PLICRDRAFT_45457</name>
</gene>
<dbReference type="GO" id="GO:0003677">
    <property type="term" value="F:DNA binding"/>
    <property type="evidence" value="ECO:0007669"/>
    <property type="project" value="UniProtKB-KW"/>
</dbReference>
<evidence type="ECO:0000256" key="10">
    <source>
        <dbReference type="SAM" id="MobiDB-lite"/>
    </source>
</evidence>
<dbReference type="Pfam" id="PF02270">
    <property type="entry name" value="TFIIF_beta"/>
    <property type="match status" value="1"/>
</dbReference>
<keyword evidence="14" id="KW-1185">Reference proteome</keyword>
<evidence type="ECO:0000256" key="1">
    <source>
        <dbReference type="ARBA" id="ARBA00004123"/>
    </source>
</evidence>
<comment type="subcellular location">
    <subcellularLocation>
        <location evidence="1">Nucleus</location>
    </subcellularLocation>
</comment>
<keyword evidence="4" id="KW-0805">Transcription regulation</keyword>
<dbReference type="Gene3D" id="1.10.10.10">
    <property type="entry name" value="Winged helix-like DNA-binding domain superfamily/Winged helix DNA-binding domain"/>
    <property type="match status" value="1"/>
</dbReference>
<accession>A0A0C9T7G9</accession>
<dbReference type="OrthoDB" id="449280at2759"/>
<dbReference type="AlphaFoldDB" id="A0A0C9T7G9"/>
<feature type="domain" description="TFIIF beta subunit N-terminal" evidence="12">
    <location>
        <begin position="38"/>
        <end position="182"/>
    </location>
</feature>
<dbReference type="Pfam" id="PF17683">
    <property type="entry name" value="TFIIF_beta_N"/>
    <property type="match status" value="1"/>
</dbReference>
<sequence>MDVTAAEDEKKPFEDVAHEEETMPDPDEELLVDAGVGRVWMVKIPKYLMERWSQVRAEGVHLATIRVYNEATSSTGKKPRIVLFLPPNSDPSNPMTPPLDPKRPAFASHTNYTTTTPGAAEPDTYELEIINNDVENQIVIAEHVKGPPQPNPLTGHQPQHNPRARTTMLTGRIKHDCNLRPVFSESYRRQMRERSRKYNTPQRQIRMIEDAGIAGGRGGVNRLSSGVGVGAGSAFGDLIKQRPKPAKGAFERMARMPRNQLLDLLFSLFRDTPRWGIKLLRERTQQPEAYLKEVLGEIAALHRSGEHNGLWELRSDFKEEGVKGEGDAGPSLSGGDVKMEGADDDDDDGDDDDDEDMEEIS</sequence>
<evidence type="ECO:0000256" key="8">
    <source>
        <dbReference type="ARBA" id="ARBA00081473"/>
    </source>
</evidence>
<dbReference type="InterPro" id="IPR036390">
    <property type="entry name" value="WH_DNA-bd_sf"/>
</dbReference>
<dbReference type="CDD" id="cd07980">
    <property type="entry name" value="TFIIF_beta"/>
    <property type="match status" value="1"/>
</dbReference>
<protein>
    <recommendedName>
        <fullName evidence="3">Transcription initiation factor IIF subunit beta</fullName>
    </recommendedName>
    <alternativeName>
        <fullName evidence="9">TFIIF medium subunit</fullName>
    </alternativeName>
    <alternativeName>
        <fullName evidence="8">TFIIF-beta</fullName>
    </alternativeName>
</protein>
<dbReference type="Proteomes" id="UP000053263">
    <property type="component" value="Unassembled WGS sequence"/>
</dbReference>
<evidence type="ECO:0000256" key="9">
    <source>
        <dbReference type="ARBA" id="ARBA00081863"/>
    </source>
</evidence>
<evidence type="ECO:0000313" key="14">
    <source>
        <dbReference type="Proteomes" id="UP000053263"/>
    </source>
</evidence>
<evidence type="ECO:0000259" key="12">
    <source>
        <dbReference type="Pfam" id="PF17683"/>
    </source>
</evidence>
<dbReference type="PANTHER" id="PTHR10445:SF0">
    <property type="entry name" value="GENERAL TRANSCRIPTION FACTOR IIF SUBUNIT 2"/>
    <property type="match status" value="1"/>
</dbReference>